<evidence type="ECO:0000256" key="4">
    <source>
        <dbReference type="ARBA" id="ARBA00023136"/>
    </source>
</evidence>
<sequence>MAKAKKFGTFSGVFTPSILTILGVIMYLRFPAIIGQAGLINTIGIIVIAHIISITTSLSVASLSTDKPVQTGGTYFMISRSLGLPIGGTLGLALFVGLSFSVSLYLIGFAESFLQYWGMEVSINTIRITGSIVLFIVTTITFISTSLAIKSQYFIMAAIGLSLLSIFLGKHELVPSAVHLAPLDSAAPFMVLFGIFFPAVTGFEAGVSMSGDLKDPKKSLPMGAMLAVGIGFVVYLGLALFYSFTVDANALVNDPQVLFKISLVPSLVIAGIWGATLSSALGSILGAPRILQAIAMDKIAPRFLAKGTGKTNEPRNALLLAFVIAEAGILIGELDLIARIVSMFFITTYGFLNLASVIESWSSSDFRPAFKIPRFVSILGALSAFIVMILLDFLALAGATIVLGLLYFYLQRKELILESGDAWSSFWTNMAKRALLKLSIRKDNKRNWRPNIILFSGGEKARPHLVEIGMALTGKLGALTDFNLTTGNRATSPEHKVDAKRRDKKKGYFERELQCLTLPDGIRTVTSIYGFSGFEPNTVLLGWSRSFDNTAFLTEIIKDLKKKKLNALFLDYDKTKGFGNKESIDIWWNGKGSHLSFSLNILRFLLSDYQWRDAYVRIIIVNSESSLEDSIYRNTYAMLQDKRMQAEVKVLSDDFGTRRIEEIIQTESVNTDLIFLGLSPKEKSYTPEYIERINVICQLPASVLLLSPSTEFEETNIVDKLATKTLSTSYENQELEKIPSIEIKLLKSKIENIDIDMMSISQEFHSNAFVNGYQQFGFYINTLQDLVTRVLKSYRKEIIVAKKHEQEKVVSKYQIAFLKSTLEVLRNESLQYMKETESVLQKGINDFLTKLGNFVYELPETISIPLGSNGSKKGKIINFPLRKALTYYSELKLKPTVVSTLFSFEEQSKNIHEEMRKLTFATNDIFEKVEVDQIISGQENIVEIVKLLECFDALKKQIGHFEVSLLKELQTKTREIVIDITVDLQSEESIKQVKKKYNQNNAGYNDDINNYLENWSLGMHLLNNAFYFDILLLSKKVVFRNIISKGSAKVYEVVTEQFFNKQEKLIANIRQIINNNQSVNEPVLFAEKFDLKSILNESYEKAVLVLDDLPEEYYLPQKVYKDGKFIPFNDFSQTNVDLHKLSKYNIDVYFHESFYREIEELEFTVRNAIIESKEANSMQLFHNNNKQEISFDYDTEIDRKVFQKFLKQLEHDKDKIEKLLGRINRSSDNYLSEAFSKVFSHSIVDLDKELQGDFKRNQSGIRYFVNRNKDFINGRIRNILVFILNRSSRGLILSKKYLEEKTNSGIQNKEILDLIDQLVPDRKYYNSVPVFYRNLMSSSAKISDEFWIARDEEMKIIKDALNRHKKGYGGAVFVTGVHGAGKSTLSRYAANRLFKSHNLIWINAPIEGSCNPILLLNEIKKHTGEIQDFSGIFNNLPYETVIVINDLELWWERRDGGGEVINQIIELIKLYSQKIFFILNVNSYAYDILKELYPLEEYSLANVKCVPFNSAEIQQMILQRHKSSGINLTYMGKPEQSISQLTYSFLYNRYFSLCDGIPGVAINIWKANIRSINNDNIEIRKPQKVNYDVLFDIPKEWMIILAILIHHKNIGVEKLARITNYNLDKAKQLIFALENSGLIVKKSEAVYTLGRNIEPYVVEVCKSKGLI</sequence>
<name>A0AAE3M701_9BACT</name>
<evidence type="ECO:0000313" key="8">
    <source>
        <dbReference type="Proteomes" id="UP001209229"/>
    </source>
</evidence>
<keyword evidence="8" id="KW-1185">Reference proteome</keyword>
<protein>
    <submittedName>
        <fullName evidence="7">Amino acid permease</fullName>
    </submittedName>
</protein>
<accession>A0AAE3M701</accession>
<feature type="transmembrane region" description="Helical" evidence="5">
    <location>
        <begin position="7"/>
        <end position="28"/>
    </location>
</feature>
<feature type="transmembrane region" description="Helical" evidence="5">
    <location>
        <begin position="340"/>
        <end position="358"/>
    </location>
</feature>
<feature type="transmembrane region" description="Helical" evidence="5">
    <location>
        <begin position="219"/>
        <end position="244"/>
    </location>
</feature>
<comment type="subcellular location">
    <subcellularLocation>
        <location evidence="1">Membrane</location>
        <topology evidence="1">Multi-pass membrane protein</topology>
    </subcellularLocation>
</comment>
<dbReference type="Pfam" id="PF00324">
    <property type="entry name" value="AA_permease"/>
    <property type="match status" value="1"/>
</dbReference>
<feature type="transmembrane region" description="Helical" evidence="5">
    <location>
        <begin position="40"/>
        <end position="61"/>
    </location>
</feature>
<dbReference type="PANTHER" id="PTHR11827">
    <property type="entry name" value="SOLUTE CARRIER FAMILY 12, CATION COTRANSPORTERS"/>
    <property type="match status" value="1"/>
</dbReference>
<dbReference type="Gene3D" id="1.20.1740.10">
    <property type="entry name" value="Amino acid/polyamine transporter I"/>
    <property type="match status" value="1"/>
</dbReference>
<dbReference type="EMBL" id="JAPDPJ010000046">
    <property type="protein sequence ID" value="MCW3788197.1"/>
    <property type="molecule type" value="Genomic_DNA"/>
</dbReference>
<feature type="transmembrane region" description="Helical" evidence="5">
    <location>
        <begin position="153"/>
        <end position="169"/>
    </location>
</feature>
<dbReference type="Proteomes" id="UP001209229">
    <property type="component" value="Unassembled WGS sequence"/>
</dbReference>
<dbReference type="GO" id="GO:0015377">
    <property type="term" value="F:chloride:monoatomic cation symporter activity"/>
    <property type="evidence" value="ECO:0007669"/>
    <property type="project" value="InterPro"/>
</dbReference>
<comment type="caution">
    <text evidence="7">The sequence shown here is derived from an EMBL/GenBank/DDBJ whole genome shotgun (WGS) entry which is preliminary data.</text>
</comment>
<keyword evidence="3 5" id="KW-1133">Transmembrane helix</keyword>
<proteinExistence type="predicted"/>
<feature type="transmembrane region" description="Helical" evidence="5">
    <location>
        <begin position="128"/>
        <end position="148"/>
    </location>
</feature>
<feature type="transmembrane region" description="Helical" evidence="5">
    <location>
        <begin position="379"/>
        <end position="410"/>
    </location>
</feature>
<feature type="transmembrane region" description="Helical" evidence="5">
    <location>
        <begin position="264"/>
        <end position="287"/>
    </location>
</feature>
<dbReference type="InterPro" id="IPR027417">
    <property type="entry name" value="P-loop_NTPase"/>
</dbReference>
<dbReference type="RefSeq" id="WP_301191758.1">
    <property type="nucleotide sequence ID" value="NZ_JAPDPJ010000046.1"/>
</dbReference>
<feature type="transmembrane region" description="Helical" evidence="5">
    <location>
        <begin position="189"/>
        <end position="207"/>
    </location>
</feature>
<evidence type="ECO:0000256" key="5">
    <source>
        <dbReference type="SAM" id="Phobius"/>
    </source>
</evidence>
<organism evidence="7 8">
    <name type="scientific">Plebeiibacterium sediminum</name>
    <dbReference type="NCBI Taxonomy" id="2992112"/>
    <lineage>
        <taxon>Bacteria</taxon>
        <taxon>Pseudomonadati</taxon>
        <taxon>Bacteroidota</taxon>
        <taxon>Bacteroidia</taxon>
        <taxon>Marinilabiliales</taxon>
        <taxon>Marinilabiliaceae</taxon>
        <taxon>Plebeiibacterium</taxon>
    </lineage>
</organism>
<feature type="transmembrane region" description="Helical" evidence="5">
    <location>
        <begin position="316"/>
        <end position="334"/>
    </location>
</feature>
<feature type="transmembrane region" description="Helical" evidence="5">
    <location>
        <begin position="82"/>
        <end position="108"/>
    </location>
</feature>
<dbReference type="GO" id="GO:0016020">
    <property type="term" value="C:membrane"/>
    <property type="evidence" value="ECO:0007669"/>
    <property type="project" value="UniProtKB-SubCell"/>
</dbReference>
<evidence type="ECO:0000256" key="2">
    <source>
        <dbReference type="ARBA" id="ARBA00022692"/>
    </source>
</evidence>
<keyword evidence="4 5" id="KW-0472">Membrane</keyword>
<dbReference type="SUPFAM" id="SSF52540">
    <property type="entry name" value="P-loop containing nucleoside triphosphate hydrolases"/>
    <property type="match status" value="1"/>
</dbReference>
<dbReference type="InterPro" id="IPR004842">
    <property type="entry name" value="SLC12A_fam"/>
</dbReference>
<evidence type="ECO:0000313" key="7">
    <source>
        <dbReference type="EMBL" id="MCW3788197.1"/>
    </source>
</evidence>
<evidence type="ECO:0000256" key="1">
    <source>
        <dbReference type="ARBA" id="ARBA00004141"/>
    </source>
</evidence>
<dbReference type="PANTHER" id="PTHR11827:SF72">
    <property type="entry name" value="GH08340P"/>
    <property type="match status" value="1"/>
</dbReference>
<dbReference type="InterPro" id="IPR004841">
    <property type="entry name" value="AA-permease/SLC12A_dom"/>
</dbReference>
<keyword evidence="2 5" id="KW-0812">Transmembrane</keyword>
<evidence type="ECO:0000256" key="3">
    <source>
        <dbReference type="ARBA" id="ARBA00022989"/>
    </source>
</evidence>
<feature type="domain" description="Amino acid permease/ SLC12A" evidence="6">
    <location>
        <begin position="13"/>
        <end position="451"/>
    </location>
</feature>
<evidence type="ECO:0000259" key="6">
    <source>
        <dbReference type="Pfam" id="PF00324"/>
    </source>
</evidence>
<reference evidence="7" key="1">
    <citation type="submission" date="2022-10" db="EMBL/GenBank/DDBJ databases">
        <authorList>
            <person name="Yu W.X."/>
        </authorList>
    </citation>
    <scope>NUCLEOTIDE SEQUENCE</scope>
    <source>
        <strain evidence="7">AAT</strain>
    </source>
</reference>
<dbReference type="Gene3D" id="3.40.50.300">
    <property type="entry name" value="P-loop containing nucleotide triphosphate hydrolases"/>
    <property type="match status" value="1"/>
</dbReference>
<gene>
    <name evidence="7" type="ORF">OM075_17125</name>
</gene>